<keyword evidence="2" id="KW-1185">Reference proteome</keyword>
<evidence type="ECO:0000313" key="1">
    <source>
        <dbReference type="EMBL" id="MBB3987608.1"/>
    </source>
</evidence>
<evidence type="ECO:0000313" key="2">
    <source>
        <dbReference type="Proteomes" id="UP000541426"/>
    </source>
</evidence>
<gene>
    <name evidence="1" type="ORF">GGQ68_003955</name>
</gene>
<accession>A0A7W6DR44</accession>
<sequence length="166" mass="18195">MSAHHQHLHLHFRSREFVEGFFDLLHGAAQSSFKAECLIETQINLGRDQFGKNAGVGVDFTLDPVNLGAGGCEAINGHHPPAKCFEQSRQVGADGGVACDIFLVLAQQEILFRAPCAQKLVLDVFQCGLQISHFGKRGLIGITHIACIDRKPDQRAHAERGQSNER</sequence>
<dbReference type="EMBL" id="JACIEJ010000011">
    <property type="protein sequence ID" value="MBB3987608.1"/>
    <property type="molecule type" value="Genomic_DNA"/>
</dbReference>
<proteinExistence type="predicted"/>
<name>A0A7W6DR44_9RHOB</name>
<dbReference type="AlphaFoldDB" id="A0A7W6DR44"/>
<comment type="caution">
    <text evidence="1">The sequence shown here is derived from an EMBL/GenBank/DDBJ whole genome shotgun (WGS) entry which is preliminary data.</text>
</comment>
<protein>
    <submittedName>
        <fullName evidence="1">Uncharacterized protein</fullName>
    </submittedName>
</protein>
<reference evidence="1 2" key="1">
    <citation type="submission" date="2020-08" db="EMBL/GenBank/DDBJ databases">
        <title>Genomic Encyclopedia of Type Strains, Phase IV (KMG-IV): sequencing the most valuable type-strain genomes for metagenomic binning, comparative biology and taxonomic classification.</title>
        <authorList>
            <person name="Goeker M."/>
        </authorList>
    </citation>
    <scope>NUCLEOTIDE SEQUENCE [LARGE SCALE GENOMIC DNA]</scope>
    <source>
        <strain evidence="1 2">DSM 102235</strain>
    </source>
</reference>
<dbReference type="Proteomes" id="UP000541426">
    <property type="component" value="Unassembled WGS sequence"/>
</dbReference>
<dbReference type="RefSeq" id="WP_183968870.1">
    <property type="nucleotide sequence ID" value="NZ_BAABBZ010000057.1"/>
</dbReference>
<organism evidence="1 2">
    <name type="scientific">Sagittula marina</name>
    <dbReference type="NCBI Taxonomy" id="943940"/>
    <lineage>
        <taxon>Bacteria</taxon>
        <taxon>Pseudomonadati</taxon>
        <taxon>Pseudomonadota</taxon>
        <taxon>Alphaproteobacteria</taxon>
        <taxon>Rhodobacterales</taxon>
        <taxon>Roseobacteraceae</taxon>
        <taxon>Sagittula</taxon>
    </lineage>
</organism>